<accession>A0A284RXR3</accession>
<name>A0A284RXR3_ARMOS</name>
<gene>
    <name evidence="1" type="ORF">ARMOST_16988</name>
</gene>
<dbReference type="AlphaFoldDB" id="A0A284RXR3"/>
<dbReference type="EMBL" id="FUEG01000020">
    <property type="protein sequence ID" value="SJL13544.1"/>
    <property type="molecule type" value="Genomic_DNA"/>
</dbReference>
<evidence type="ECO:0000313" key="1">
    <source>
        <dbReference type="EMBL" id="SJL13544.1"/>
    </source>
</evidence>
<dbReference type="Proteomes" id="UP000219338">
    <property type="component" value="Unassembled WGS sequence"/>
</dbReference>
<evidence type="ECO:0000313" key="2">
    <source>
        <dbReference type="Proteomes" id="UP000219338"/>
    </source>
</evidence>
<reference evidence="2" key="1">
    <citation type="journal article" date="2017" name="Nat. Ecol. Evol.">
        <title>Genome expansion and lineage-specific genetic innovations in the forest pathogenic fungi Armillaria.</title>
        <authorList>
            <person name="Sipos G."/>
            <person name="Prasanna A.N."/>
            <person name="Walter M.C."/>
            <person name="O'Connor E."/>
            <person name="Balint B."/>
            <person name="Krizsan K."/>
            <person name="Kiss B."/>
            <person name="Hess J."/>
            <person name="Varga T."/>
            <person name="Slot J."/>
            <person name="Riley R."/>
            <person name="Boka B."/>
            <person name="Rigling D."/>
            <person name="Barry K."/>
            <person name="Lee J."/>
            <person name="Mihaltcheva S."/>
            <person name="LaButti K."/>
            <person name="Lipzen A."/>
            <person name="Waldron R."/>
            <person name="Moloney N.M."/>
            <person name="Sperisen C."/>
            <person name="Kredics L."/>
            <person name="Vagvoelgyi C."/>
            <person name="Patrignani A."/>
            <person name="Fitzpatrick D."/>
            <person name="Nagy I."/>
            <person name="Doyle S."/>
            <person name="Anderson J.B."/>
            <person name="Grigoriev I.V."/>
            <person name="Gueldener U."/>
            <person name="Muensterkoetter M."/>
            <person name="Nagy L.G."/>
        </authorList>
    </citation>
    <scope>NUCLEOTIDE SEQUENCE [LARGE SCALE GENOMIC DNA]</scope>
    <source>
        <strain evidence="2">C18/9</strain>
    </source>
</reference>
<protein>
    <submittedName>
        <fullName evidence="1">Uncharacterized protein</fullName>
    </submittedName>
</protein>
<keyword evidence="2" id="KW-1185">Reference proteome</keyword>
<sequence>MGMLKSLKLMHNSSASTPPILLEWKKATALHTLHIHMYMVLPIQCSRFIKDLILEGCTSPDRLTGDGGLSCILPFFNVERLVLILIVAIKTRDTIEVVKLTSLMLCISILSLTSFGSYLHELSLPHLHSFALMYLGTYIGNAVDHKPIVPFIHRCASLLQDLIFDKLPL</sequence>
<dbReference type="OMA" id="FIHRCAS"/>
<organism evidence="1 2">
    <name type="scientific">Armillaria ostoyae</name>
    <name type="common">Armillaria root rot fungus</name>
    <dbReference type="NCBI Taxonomy" id="47428"/>
    <lineage>
        <taxon>Eukaryota</taxon>
        <taxon>Fungi</taxon>
        <taxon>Dikarya</taxon>
        <taxon>Basidiomycota</taxon>
        <taxon>Agaricomycotina</taxon>
        <taxon>Agaricomycetes</taxon>
        <taxon>Agaricomycetidae</taxon>
        <taxon>Agaricales</taxon>
        <taxon>Marasmiineae</taxon>
        <taxon>Physalacriaceae</taxon>
        <taxon>Armillaria</taxon>
    </lineage>
</organism>
<dbReference type="OrthoDB" id="2874990at2759"/>
<proteinExistence type="predicted"/>